<gene>
    <name evidence="4" type="ORF">CEP48_06700</name>
</gene>
<feature type="compositionally biased region" description="Low complexity" evidence="1">
    <location>
        <begin position="76"/>
        <end position="92"/>
    </location>
</feature>
<dbReference type="InterPro" id="IPR007340">
    <property type="entry name" value="LysM_Opacity-associatedA"/>
</dbReference>
<name>A0A8E3SAA9_9PAST</name>
<feature type="domain" description="Opacity-associated protein A LysM-like" evidence="3">
    <location>
        <begin position="277"/>
        <end position="355"/>
    </location>
</feature>
<dbReference type="EMBL" id="CP022011">
    <property type="protein sequence ID" value="QDJ15139.1"/>
    <property type="molecule type" value="Genomic_DNA"/>
</dbReference>
<feature type="transmembrane region" description="Helical" evidence="2">
    <location>
        <begin position="120"/>
        <end position="137"/>
    </location>
</feature>
<dbReference type="Pfam" id="PF04225">
    <property type="entry name" value="LysM_OapA"/>
    <property type="match status" value="1"/>
</dbReference>
<organism evidence="4 5">
    <name type="scientific">Mergibacter septicus</name>
    <dbReference type="NCBI Taxonomy" id="221402"/>
    <lineage>
        <taxon>Bacteria</taxon>
        <taxon>Pseudomonadati</taxon>
        <taxon>Pseudomonadota</taxon>
        <taxon>Gammaproteobacteria</taxon>
        <taxon>Pasteurellales</taxon>
        <taxon>Pasteurellaceae</taxon>
        <taxon>Mergibacter</taxon>
    </lineage>
</organism>
<keyword evidence="2" id="KW-1133">Transmembrane helix</keyword>
<dbReference type="Proteomes" id="UP000955338">
    <property type="component" value="Chromosome"/>
</dbReference>
<evidence type="ECO:0000313" key="4">
    <source>
        <dbReference type="EMBL" id="QDJ15139.1"/>
    </source>
</evidence>
<feature type="region of interest" description="Disordered" evidence="1">
    <location>
        <begin position="70"/>
        <end position="92"/>
    </location>
</feature>
<dbReference type="AlphaFoldDB" id="A0A8E3SAA9"/>
<keyword evidence="2" id="KW-0472">Membrane</keyword>
<proteinExistence type="predicted"/>
<reference evidence="4" key="1">
    <citation type="submission" date="2017-06" db="EMBL/GenBank/DDBJ databases">
        <title>Genome sequencing of pathogenic and non-pathogenic strains within Bisgaard taxon 40.</title>
        <authorList>
            <person name="Ladner J.T."/>
            <person name="Lovett S.P."/>
            <person name="Koroleva G."/>
            <person name="Lorch J.M."/>
        </authorList>
    </citation>
    <scope>NUCLEOTIDE SEQUENCE</scope>
    <source>
        <strain evidence="4">27576-1-I1</strain>
    </source>
</reference>
<sequence length="355" mass="39890">MNRNEEQHLEPDQNDNMKKDPPQQNELNLDFSEMEPITPKKTVEPNVGLINSLQLWYQRQSQKWQQAMLSKKSKKTQATTTETTAETLASEQTETAPINTLETHQKSKFFAILPIKHRRLAITLSGLIVILLIFFWLKPEQSPVDSLQHGNVAITYQPLDQNNSADNTDIPWLAQSTESISAFTPTENTSIDQNITPLPNTTIEQNSDGYTIIRENSNQAQNEVVENIKNEQAEAARALAILNGGTIPENQQIASVEPTTLAQTVSNGQTDNTTINYKTLVISSGKSLMQVFRDNHLNISDIIAMNKTKGAKMLSRFKPGDKVQVNVKHGRVTELRLSDGSRFIRNTDGSYQYQK</sequence>
<evidence type="ECO:0000313" key="5">
    <source>
        <dbReference type="Proteomes" id="UP000955338"/>
    </source>
</evidence>
<keyword evidence="2" id="KW-0812">Transmembrane</keyword>
<protein>
    <recommendedName>
        <fullName evidence="3">Opacity-associated protein A LysM-like domain-containing protein</fullName>
    </recommendedName>
</protein>
<feature type="region of interest" description="Disordered" evidence="1">
    <location>
        <begin position="1"/>
        <end position="27"/>
    </location>
</feature>
<evidence type="ECO:0000259" key="3">
    <source>
        <dbReference type="Pfam" id="PF04225"/>
    </source>
</evidence>
<feature type="compositionally biased region" description="Basic and acidic residues" evidence="1">
    <location>
        <begin position="1"/>
        <end position="21"/>
    </location>
</feature>
<dbReference type="RefSeq" id="WP_261920342.1">
    <property type="nucleotide sequence ID" value="NZ_CP022011.1"/>
</dbReference>
<evidence type="ECO:0000256" key="2">
    <source>
        <dbReference type="SAM" id="Phobius"/>
    </source>
</evidence>
<evidence type="ECO:0000256" key="1">
    <source>
        <dbReference type="SAM" id="MobiDB-lite"/>
    </source>
</evidence>
<keyword evidence="5" id="KW-1185">Reference proteome</keyword>
<accession>A0A8E3SAA9</accession>
<dbReference type="GO" id="GO:0042834">
    <property type="term" value="F:peptidoglycan binding"/>
    <property type="evidence" value="ECO:0007669"/>
    <property type="project" value="InterPro"/>
</dbReference>